<dbReference type="InterPro" id="IPR007052">
    <property type="entry name" value="CS_dom"/>
</dbReference>
<dbReference type="SUPFAM" id="SSF51658">
    <property type="entry name" value="Xylose isomerase-like"/>
    <property type="match status" value="1"/>
</dbReference>
<dbReference type="PROSITE" id="PS51401">
    <property type="entry name" value="CHORD"/>
    <property type="match status" value="2"/>
</dbReference>
<dbReference type="SUPFAM" id="SSF49764">
    <property type="entry name" value="HSP20-like chaperones"/>
    <property type="match status" value="1"/>
</dbReference>
<evidence type="ECO:0000313" key="7">
    <source>
        <dbReference type="EMBL" id="RMY32573.1"/>
    </source>
</evidence>
<reference evidence="7 8" key="1">
    <citation type="journal article" date="2018" name="BMC Genomics">
        <title>Genomic evidence for intraspecific hybridization in a clonal and extremely halotolerant yeast.</title>
        <authorList>
            <person name="Gostincar C."/>
            <person name="Stajich J.E."/>
            <person name="Zupancic J."/>
            <person name="Zalar P."/>
            <person name="Gunde-Cimerman N."/>
        </authorList>
    </citation>
    <scope>NUCLEOTIDE SEQUENCE [LARGE SCALE GENOMIC DNA]</scope>
    <source>
        <strain evidence="7 8">EXF-6651</strain>
    </source>
</reference>
<keyword evidence="2" id="KW-0677">Repeat</keyword>
<dbReference type="InterPro" id="IPR013022">
    <property type="entry name" value="Xyl_isomerase-like_TIM-brl"/>
</dbReference>
<dbReference type="PANTHER" id="PTHR46983:SF3">
    <property type="entry name" value="CHPADIPLOID STATE MAINTENANCE PROTEIN CHPA"/>
    <property type="match status" value="1"/>
</dbReference>
<dbReference type="PANTHER" id="PTHR46983">
    <property type="entry name" value="CYSTEINE AND HISTIDINE-RICH DOMAIN-CONTAINING PROTEIN 1"/>
    <property type="match status" value="1"/>
</dbReference>
<evidence type="ECO:0008006" key="9">
    <source>
        <dbReference type="Google" id="ProtNLM"/>
    </source>
</evidence>
<dbReference type="InterPro" id="IPR008978">
    <property type="entry name" value="HSP20-like_chaperone"/>
</dbReference>
<accession>A0A3M7AYH1</accession>
<comment type="caution">
    <text evidence="7">The sequence shown here is derived from an EMBL/GenBank/DDBJ whole genome shotgun (WGS) entry which is preliminary data.</text>
</comment>
<dbReference type="InterPro" id="IPR039790">
    <property type="entry name" value="CHRD1"/>
</dbReference>
<dbReference type="Pfam" id="PF04969">
    <property type="entry name" value="CS"/>
    <property type="match status" value="1"/>
</dbReference>
<keyword evidence="1" id="KW-0479">Metal-binding</keyword>
<evidence type="ECO:0000259" key="6">
    <source>
        <dbReference type="PROSITE" id="PS51401"/>
    </source>
</evidence>
<feature type="domain" description="CS" evidence="5">
    <location>
        <begin position="520"/>
        <end position="610"/>
    </location>
</feature>
<evidence type="ECO:0000256" key="3">
    <source>
        <dbReference type="ARBA" id="ARBA00022833"/>
    </source>
</evidence>
<proteinExistence type="predicted"/>
<dbReference type="Proteomes" id="UP000276864">
    <property type="component" value="Unassembled WGS sequence"/>
</dbReference>
<evidence type="ECO:0000256" key="2">
    <source>
        <dbReference type="ARBA" id="ARBA00022737"/>
    </source>
</evidence>
<dbReference type="Pfam" id="PF04968">
    <property type="entry name" value="CHORD"/>
    <property type="match status" value="2"/>
</dbReference>
<evidence type="ECO:0000256" key="4">
    <source>
        <dbReference type="SAM" id="MobiDB-lite"/>
    </source>
</evidence>
<evidence type="ECO:0000313" key="8">
    <source>
        <dbReference type="Proteomes" id="UP000276864"/>
    </source>
</evidence>
<dbReference type="AlphaFoldDB" id="A0A3M7AYH1"/>
<feature type="domain" description="CHORD" evidence="6">
    <location>
        <begin position="316"/>
        <end position="370"/>
    </location>
</feature>
<feature type="region of interest" description="Disordered" evidence="4">
    <location>
        <begin position="367"/>
        <end position="443"/>
    </location>
</feature>
<dbReference type="Gene3D" id="2.60.40.790">
    <property type="match status" value="1"/>
</dbReference>
<protein>
    <recommendedName>
        <fullName evidence="9">CS domain-containing protein</fullName>
    </recommendedName>
</protein>
<dbReference type="Pfam" id="PF01261">
    <property type="entry name" value="AP_endonuc_2"/>
    <property type="match status" value="1"/>
</dbReference>
<dbReference type="InterPro" id="IPR007051">
    <property type="entry name" value="CHORD_dom"/>
</dbReference>
<dbReference type="Gene3D" id="4.10.1130.20">
    <property type="match status" value="2"/>
</dbReference>
<name>A0A3M7AYH1_HORWE</name>
<dbReference type="InterPro" id="IPR036237">
    <property type="entry name" value="Xyl_isomerase-like_sf"/>
</dbReference>
<dbReference type="PROSITE" id="PS51203">
    <property type="entry name" value="CS"/>
    <property type="match status" value="1"/>
</dbReference>
<organism evidence="7 8">
    <name type="scientific">Hortaea werneckii</name>
    <name type="common">Black yeast</name>
    <name type="synonym">Cladosporium werneckii</name>
    <dbReference type="NCBI Taxonomy" id="91943"/>
    <lineage>
        <taxon>Eukaryota</taxon>
        <taxon>Fungi</taxon>
        <taxon>Dikarya</taxon>
        <taxon>Ascomycota</taxon>
        <taxon>Pezizomycotina</taxon>
        <taxon>Dothideomycetes</taxon>
        <taxon>Dothideomycetidae</taxon>
        <taxon>Mycosphaerellales</taxon>
        <taxon>Teratosphaeriaceae</taxon>
        <taxon>Hortaea</taxon>
    </lineage>
</organism>
<gene>
    <name evidence="7" type="ORF">D0866_06509</name>
</gene>
<sequence>MEKHKLAISSVSLWWHENHTLFDKANAAAKNCFQGLELVMGDLEQAAIDAGKSIEAHAATFKTHCDGIGLAIISVAALENWEGSQSSLSLRMRKVEWIRIARIVGAPILQVPASFEDASLLVSEDEIVHQLRLLADCGLPRYGSNEATVEIAYEPMAWSVRSDTWQHALHIKRRVGRANFKLCLDTYHILAKLWGDCSSPDGRIPGGDAALERSLFETLRLMKAEDVSFVQLSDAALAQPPVTLAQLREAGKHQSWYWCSKGRCFPYQKSLGAYLPMTDIIRTWLIELGWSGWVSMEIFHSSMAQEDRGPGFWAFHGRKSWDQTKMEMAKEMRTGPPVFHEGQKGWKCCKPRVLTFDEFMNIPPCTTGKHSTVDDSPAPEPQPSNEEVDAKLEANKVKKEQEDAQPAVARQPIAAQAPKPTPSPAPPEEEDDDPSLPIPDGATCKRRGCGATYKAGQSRDGEDCVHHPGIPIFHEGSKGYSCCKKRVLEFDEFMKMPGCKTKGNHLFVGKKKEEGAEETIKDVRNDFYQTATSVIASLYLKKIDKERSKVEFAAANTVELDLHTADKTRYQTSMVTFGPIVPEKSSYKIMGTKLELTLAKADGMGWPVLRKDDPHTGEIIQAGRAGRV</sequence>
<feature type="compositionally biased region" description="Basic and acidic residues" evidence="4">
    <location>
        <begin position="388"/>
        <end position="402"/>
    </location>
</feature>
<evidence type="ECO:0000256" key="1">
    <source>
        <dbReference type="ARBA" id="ARBA00022723"/>
    </source>
</evidence>
<dbReference type="GO" id="GO:0046872">
    <property type="term" value="F:metal ion binding"/>
    <property type="evidence" value="ECO:0007669"/>
    <property type="project" value="UniProtKB-KW"/>
</dbReference>
<dbReference type="CDD" id="cd06466">
    <property type="entry name" value="p23_CS_SGT1_like"/>
    <property type="match status" value="1"/>
</dbReference>
<evidence type="ECO:0000259" key="5">
    <source>
        <dbReference type="PROSITE" id="PS51203"/>
    </source>
</evidence>
<dbReference type="Gene3D" id="3.20.20.150">
    <property type="entry name" value="Divalent-metal-dependent TIM barrel enzymes"/>
    <property type="match status" value="1"/>
</dbReference>
<feature type="domain" description="CHORD" evidence="6">
    <location>
        <begin position="444"/>
        <end position="505"/>
    </location>
</feature>
<keyword evidence="3" id="KW-0862">Zinc</keyword>
<dbReference type="EMBL" id="QWIM01000620">
    <property type="protein sequence ID" value="RMY32573.1"/>
    <property type="molecule type" value="Genomic_DNA"/>
</dbReference>